<organism evidence="1 2">
    <name type="scientific">Golovinomyces cichoracearum</name>
    <dbReference type="NCBI Taxonomy" id="62708"/>
    <lineage>
        <taxon>Eukaryota</taxon>
        <taxon>Fungi</taxon>
        <taxon>Dikarya</taxon>
        <taxon>Ascomycota</taxon>
        <taxon>Pezizomycotina</taxon>
        <taxon>Leotiomycetes</taxon>
        <taxon>Erysiphales</taxon>
        <taxon>Erysiphaceae</taxon>
        <taxon>Golovinomyces</taxon>
    </lineage>
</organism>
<dbReference type="STRING" id="62708.A0A420HR70"/>
<dbReference type="InterPro" id="IPR011990">
    <property type="entry name" value="TPR-like_helical_dom_sf"/>
</dbReference>
<name>A0A420HR70_9PEZI</name>
<gene>
    <name evidence="1" type="ORF">GcM3_170003</name>
</gene>
<keyword evidence="2" id="KW-1185">Reference proteome</keyword>
<reference evidence="1 2" key="1">
    <citation type="journal article" date="2018" name="BMC Genomics">
        <title>Comparative genome analyses reveal sequence features reflecting distinct modes of host-adaptation between dicot and monocot powdery mildew.</title>
        <authorList>
            <person name="Wu Y."/>
            <person name="Ma X."/>
            <person name="Pan Z."/>
            <person name="Kale S.D."/>
            <person name="Song Y."/>
            <person name="King H."/>
            <person name="Zhang Q."/>
            <person name="Presley C."/>
            <person name="Deng X."/>
            <person name="Wei C.I."/>
            <person name="Xiao S."/>
        </authorList>
    </citation>
    <scope>NUCLEOTIDE SEQUENCE [LARGE SCALE GENOMIC DNA]</scope>
    <source>
        <strain evidence="1">UMSG3</strain>
    </source>
</reference>
<dbReference type="Gene3D" id="1.25.40.10">
    <property type="entry name" value="Tetratricopeptide repeat domain"/>
    <property type="match status" value="1"/>
</dbReference>
<comment type="caution">
    <text evidence="1">The sequence shown here is derived from an EMBL/GenBank/DDBJ whole genome shotgun (WGS) entry which is preliminary data.</text>
</comment>
<dbReference type="EMBL" id="MCBQ01017042">
    <property type="protein sequence ID" value="RKF59923.1"/>
    <property type="molecule type" value="Genomic_DNA"/>
</dbReference>
<protein>
    <submittedName>
        <fullName evidence="1">Putative pentatricopeptide repeat domain-containing protein</fullName>
    </submittedName>
</protein>
<sequence>MYLSCKISSPPFPSRSRLTRHLRLLNFIPIKSLDKDLFLFINTQCKRGFSLTSSIRKIHHESNDLDFLSATKFTLPGQEEYPIQRVKKHFSRRKTSPTCYSYPRFQEYTEEVYKEKLVKKILSNVASAQRDLQHCTKAREEYYSLNKWPGRRIPTWRDIEAVLIQKTPKLGAKLNKAIQVKVPPVWAQKFLFSVDDFIYDVGRRYNCTVQLACSDDSLPIYTEFFLSGPEKSIRSLLSSLVEVVPDIEITRPRAGETFLRHVPSEIKRPRSLPHLISKPVEWTHHSLLNYVQNLTTFDPSSHLLRFCLLPYSSNKTNYCVFVMGAIRELILNPLSRPKVSRAALHRAMKYFLRKNRIDYIRELYFNINNLGLVCTTETYNIMLQASAIKEDYHNFHFILTMMLRDGLIPDGETWVAFIMSIPNTETKQYLFQKMKEMGLLSSKKIIQNVAGQLIESDLELSILQDQDYGTFIQEMNKKYGSCWLSIDVANRALAVFGKYHLISHTFQLLEDIEDRFTFPDTYSTLAMITSCSQSPTPWNSIIELMIRSKFQNLLQPDQETCRLLFRLAWDQRSFNMAKVVWRYACLSATSTATARNRIIRSLKKSLLSTEIHDSLKWSKTAGKVIIGSMKQMHPTLLTSIISPPTFNDMNIIEIGPEPLEPSNEEEYIKRFNLDLQVFKSWRPSKPFGPVLWSAIKLDMCWRQNDEFYKNEPQWFIDNSICIEISEKNLNGRKICWN</sequence>
<dbReference type="AlphaFoldDB" id="A0A420HR70"/>
<accession>A0A420HR70</accession>
<proteinExistence type="predicted"/>
<evidence type="ECO:0000313" key="1">
    <source>
        <dbReference type="EMBL" id="RKF59923.1"/>
    </source>
</evidence>
<dbReference type="Proteomes" id="UP000283383">
    <property type="component" value="Unassembled WGS sequence"/>
</dbReference>
<evidence type="ECO:0000313" key="2">
    <source>
        <dbReference type="Proteomes" id="UP000283383"/>
    </source>
</evidence>